<proteinExistence type="predicted"/>
<evidence type="ECO:0000313" key="3">
    <source>
        <dbReference type="Proteomes" id="UP000069205"/>
    </source>
</evidence>
<accession>A0A0K2GBR6</accession>
<name>A0A0K2GBR6_NITMO</name>
<sequence length="65" mass="7360">MYNGVTMNELSRSDPPSRRPSKLGERLTQQKLDGARRLTPEQRLRLALDLSDAAVALRHACSKKR</sequence>
<evidence type="ECO:0000313" key="2">
    <source>
        <dbReference type="EMBL" id="ALA58314.1"/>
    </source>
</evidence>
<feature type="compositionally biased region" description="Basic and acidic residues" evidence="1">
    <location>
        <begin position="11"/>
        <end position="25"/>
    </location>
</feature>
<reference evidence="2 3" key="1">
    <citation type="journal article" date="2015" name="Proc. Natl. Acad. Sci. U.S.A.">
        <title>Expanded metabolic versatility of ubiquitous nitrite-oxidizing bacteria from the genus Nitrospira.</title>
        <authorList>
            <person name="Koch H."/>
            <person name="Lucker S."/>
            <person name="Albertsen M."/>
            <person name="Kitzinger K."/>
            <person name="Herbold C."/>
            <person name="Spieck E."/>
            <person name="Nielsen P.H."/>
            <person name="Wagner M."/>
            <person name="Daims H."/>
        </authorList>
    </citation>
    <scope>NUCLEOTIDE SEQUENCE [LARGE SCALE GENOMIC DNA]</scope>
    <source>
        <strain evidence="2 3">NSP M-1</strain>
    </source>
</reference>
<dbReference type="Proteomes" id="UP000069205">
    <property type="component" value="Chromosome"/>
</dbReference>
<protein>
    <submittedName>
        <fullName evidence="2">Uncharacterized protein</fullName>
    </submittedName>
</protein>
<dbReference type="EMBL" id="CP011801">
    <property type="protein sequence ID" value="ALA58314.1"/>
    <property type="molecule type" value="Genomic_DNA"/>
</dbReference>
<dbReference type="KEGG" id="nmv:NITMOv2_1894"/>
<evidence type="ECO:0000256" key="1">
    <source>
        <dbReference type="SAM" id="MobiDB-lite"/>
    </source>
</evidence>
<feature type="region of interest" description="Disordered" evidence="1">
    <location>
        <begin position="1"/>
        <end position="38"/>
    </location>
</feature>
<organism evidence="2 3">
    <name type="scientific">Nitrospira moscoviensis</name>
    <dbReference type="NCBI Taxonomy" id="42253"/>
    <lineage>
        <taxon>Bacteria</taxon>
        <taxon>Pseudomonadati</taxon>
        <taxon>Nitrospirota</taxon>
        <taxon>Nitrospiria</taxon>
        <taxon>Nitrospirales</taxon>
        <taxon>Nitrospiraceae</taxon>
        <taxon>Nitrospira</taxon>
    </lineage>
</organism>
<gene>
    <name evidence="2" type="ORF">NITMOv2_1894</name>
</gene>
<dbReference type="AlphaFoldDB" id="A0A0K2GBR6"/>
<keyword evidence="3" id="KW-1185">Reference proteome</keyword>
<dbReference type="PATRIC" id="fig|42253.5.peg.1865"/>
<dbReference type="STRING" id="42253.NITMOv2_1894"/>
<feature type="compositionally biased region" description="Polar residues" evidence="1">
    <location>
        <begin position="1"/>
        <end position="10"/>
    </location>
</feature>